<sequence>MSWDEVIEGSEMSGLLWRTLTSPTFLLFSRKPPDMSQRFLTLKITPIRTISRFCQLPPNEDGNITDEEHIDEDVLDELIPTDVCGEVDVYIRHENLVDDLVVEEHAETQKLP</sequence>
<dbReference type="Proteomes" id="UP000054995">
    <property type="component" value="Unassembled WGS sequence"/>
</dbReference>
<dbReference type="EMBL" id="JYDT01000004">
    <property type="protein sequence ID" value="KRY92954.1"/>
    <property type="molecule type" value="Genomic_DNA"/>
</dbReference>
<name>A0A0V1G3Q2_TRIPS</name>
<dbReference type="AlphaFoldDB" id="A0A0V1G3Q2"/>
<gene>
    <name evidence="1" type="ORF">T4D_7268</name>
</gene>
<protein>
    <recommendedName>
        <fullName evidence="3">PiggyBac transposable element-derived protein domain-containing protein</fullName>
    </recommendedName>
</protein>
<organism evidence="1 2">
    <name type="scientific">Trichinella pseudospiralis</name>
    <name type="common">Parasitic roundworm</name>
    <dbReference type="NCBI Taxonomy" id="6337"/>
    <lineage>
        <taxon>Eukaryota</taxon>
        <taxon>Metazoa</taxon>
        <taxon>Ecdysozoa</taxon>
        <taxon>Nematoda</taxon>
        <taxon>Enoplea</taxon>
        <taxon>Dorylaimia</taxon>
        <taxon>Trichinellida</taxon>
        <taxon>Trichinellidae</taxon>
        <taxon>Trichinella</taxon>
    </lineage>
</organism>
<reference evidence="1 2" key="1">
    <citation type="submission" date="2015-01" db="EMBL/GenBank/DDBJ databases">
        <title>Evolution of Trichinella species and genotypes.</title>
        <authorList>
            <person name="Korhonen P.K."/>
            <person name="Edoardo P."/>
            <person name="Giuseppe L.R."/>
            <person name="Gasser R.B."/>
        </authorList>
    </citation>
    <scope>NUCLEOTIDE SEQUENCE [LARGE SCALE GENOMIC DNA]</scope>
    <source>
        <strain evidence="1">ISS470</strain>
    </source>
</reference>
<evidence type="ECO:0000313" key="1">
    <source>
        <dbReference type="EMBL" id="KRY92954.1"/>
    </source>
</evidence>
<accession>A0A0V1G3Q2</accession>
<evidence type="ECO:0000313" key="2">
    <source>
        <dbReference type="Proteomes" id="UP000054995"/>
    </source>
</evidence>
<evidence type="ECO:0008006" key="3">
    <source>
        <dbReference type="Google" id="ProtNLM"/>
    </source>
</evidence>
<dbReference type="OrthoDB" id="10057240at2759"/>
<comment type="caution">
    <text evidence="1">The sequence shown here is derived from an EMBL/GenBank/DDBJ whole genome shotgun (WGS) entry which is preliminary data.</text>
</comment>
<proteinExistence type="predicted"/>
<keyword evidence="2" id="KW-1185">Reference proteome</keyword>